<dbReference type="Gene3D" id="3.30.70.360">
    <property type="match status" value="1"/>
</dbReference>
<dbReference type="OrthoDB" id="3064516at2759"/>
<dbReference type="GO" id="GO:0005737">
    <property type="term" value="C:cytoplasm"/>
    <property type="evidence" value="ECO:0007669"/>
    <property type="project" value="UniProtKB-SubCell"/>
</dbReference>
<evidence type="ECO:0000256" key="7">
    <source>
        <dbReference type="ARBA" id="ARBA00022833"/>
    </source>
</evidence>
<evidence type="ECO:0000256" key="2">
    <source>
        <dbReference type="ARBA" id="ARBA00006247"/>
    </source>
</evidence>
<keyword evidence="5 10" id="KW-0479">Metal-binding</keyword>
<organism evidence="12 13">
    <name type="scientific">Sipha flava</name>
    <name type="common">yellow sugarcane aphid</name>
    <dbReference type="NCBI Taxonomy" id="143950"/>
    <lineage>
        <taxon>Eukaryota</taxon>
        <taxon>Metazoa</taxon>
        <taxon>Ecdysozoa</taxon>
        <taxon>Arthropoda</taxon>
        <taxon>Hexapoda</taxon>
        <taxon>Insecta</taxon>
        <taxon>Pterygota</taxon>
        <taxon>Neoptera</taxon>
        <taxon>Paraneoptera</taxon>
        <taxon>Hemiptera</taxon>
        <taxon>Sternorrhyncha</taxon>
        <taxon>Aphidomorpha</taxon>
        <taxon>Aphidoidea</taxon>
        <taxon>Aphididae</taxon>
        <taxon>Sipha</taxon>
    </lineage>
</organism>
<dbReference type="InterPro" id="IPR002933">
    <property type="entry name" value="Peptidase_M20"/>
</dbReference>
<evidence type="ECO:0000259" key="11">
    <source>
        <dbReference type="Pfam" id="PF07687"/>
    </source>
</evidence>
<dbReference type="InterPro" id="IPR010159">
    <property type="entry name" value="N-acyl_aa_amidohydrolase"/>
</dbReference>
<evidence type="ECO:0000256" key="5">
    <source>
        <dbReference type="ARBA" id="ARBA00022723"/>
    </source>
</evidence>
<keyword evidence="12" id="KW-1185">Reference proteome</keyword>
<dbReference type="RefSeq" id="XP_025417524.1">
    <property type="nucleotide sequence ID" value="XM_025561739.1"/>
</dbReference>
<feature type="active site" description="Proton acceptor" evidence="9">
    <location>
        <position position="162"/>
    </location>
</feature>
<dbReference type="AlphaFoldDB" id="A0A8B8G2R2"/>
<dbReference type="SUPFAM" id="SSF55031">
    <property type="entry name" value="Bacterial exopeptidase dimerisation domain"/>
    <property type="match status" value="1"/>
</dbReference>
<evidence type="ECO:0000256" key="8">
    <source>
        <dbReference type="ARBA" id="ARBA00029656"/>
    </source>
</evidence>
<dbReference type="Gene3D" id="1.10.150.900">
    <property type="match status" value="1"/>
</dbReference>
<dbReference type="InterPro" id="IPR036264">
    <property type="entry name" value="Bact_exopeptidase_dim_dom"/>
</dbReference>
<dbReference type="InterPro" id="IPR001261">
    <property type="entry name" value="ArgE/DapE_CS"/>
</dbReference>
<sequence>MTIACIWASLLKIKRRKMSSNQEEHEAVTNFREYLRIPTVHPNVDYSKCVEFLLRQAQSLNLPSNIYYMAPGQPIVVITWLGQKPELPSILLNSHTDVVPVYPEFWTYDPFSAHKDEYGNIYARGSQDMKCVGIQYIETIRKYLKDKLVFDRTIHILFVPDEETGGNLGMKKFVKSPEFAALNVGFALDEGLASNDNSFSIYYGERTLWHLKVTCSGTPGHGSLLHENTAGEKLQYIINKFMNWRDYEKLKMKSCNLGAGDITSINLTMLNGGCQINVVPPELSVCFDVRLSIDVDVEKMEKTLKKWCKEAGEDVTVEFLEKMAFIQPTKIDKNNPWWVAFKNECDEMNLKLKTYIFPGATDSRYIRQIGIPALGFSPINNTPILLHDHNEFLNEKTFLDGIDIYYNIIKSLASV</sequence>
<feature type="binding site" evidence="10">
    <location>
        <position position="128"/>
    </location>
    <ligand>
        <name>Zn(2+)</name>
        <dbReference type="ChEBI" id="CHEBI:29105"/>
        <label>1</label>
    </ligand>
</feature>
<dbReference type="SUPFAM" id="SSF53187">
    <property type="entry name" value="Zn-dependent exopeptidases"/>
    <property type="match status" value="1"/>
</dbReference>
<gene>
    <name evidence="13" type="primary">LOC112688505</name>
</gene>
<dbReference type="PANTHER" id="PTHR45892">
    <property type="entry name" value="AMINOACYLASE-1"/>
    <property type="match status" value="1"/>
</dbReference>
<protein>
    <recommendedName>
        <fullName evidence="3">N-acyl-aliphatic-L-amino acid amidohydrolase</fullName>
        <ecNumber evidence="3">3.5.1.14</ecNumber>
    </recommendedName>
    <alternativeName>
        <fullName evidence="8">N-acyl-L-amino-acid amidohydrolase</fullName>
    </alternativeName>
</protein>
<keyword evidence="7 10" id="KW-0862">Zinc</keyword>
<evidence type="ECO:0000256" key="10">
    <source>
        <dbReference type="PIRSR" id="PIRSR036696-2"/>
    </source>
</evidence>
<dbReference type="PROSITE" id="PS00759">
    <property type="entry name" value="ARGE_DAPE_CPG2_2"/>
    <property type="match status" value="1"/>
</dbReference>
<evidence type="ECO:0000256" key="4">
    <source>
        <dbReference type="ARBA" id="ARBA00022490"/>
    </source>
</evidence>
<evidence type="ECO:0000313" key="12">
    <source>
        <dbReference type="Proteomes" id="UP000694846"/>
    </source>
</evidence>
<reference evidence="13" key="1">
    <citation type="submission" date="2025-08" db="UniProtKB">
        <authorList>
            <consortium name="RefSeq"/>
        </authorList>
    </citation>
    <scope>IDENTIFICATION</scope>
    <source>
        <tissue evidence="13">Whole body</tissue>
    </source>
</reference>
<feature type="binding site" evidence="10">
    <location>
        <position position="387"/>
    </location>
    <ligand>
        <name>Zn(2+)</name>
        <dbReference type="ChEBI" id="CHEBI:29105"/>
        <label>2</label>
    </ligand>
</feature>
<dbReference type="PROSITE" id="PS00758">
    <property type="entry name" value="ARGE_DAPE_CPG2_1"/>
    <property type="match status" value="1"/>
</dbReference>
<name>A0A8B8G2R2_9HEMI</name>
<evidence type="ECO:0000313" key="13">
    <source>
        <dbReference type="RefSeq" id="XP_025417524.1"/>
    </source>
</evidence>
<evidence type="ECO:0000256" key="3">
    <source>
        <dbReference type="ARBA" id="ARBA00011913"/>
    </source>
</evidence>
<dbReference type="FunFam" id="3.40.630.10:FF:000019">
    <property type="entry name" value="Aminoacylase 1"/>
    <property type="match status" value="1"/>
</dbReference>
<feature type="binding site" evidence="10">
    <location>
        <position position="190"/>
    </location>
    <ligand>
        <name>Zn(2+)</name>
        <dbReference type="ChEBI" id="CHEBI:29105"/>
        <label>1</label>
    </ligand>
</feature>
<evidence type="ECO:0000256" key="1">
    <source>
        <dbReference type="ARBA" id="ARBA00004496"/>
    </source>
</evidence>
<dbReference type="GO" id="GO:0004046">
    <property type="term" value="F:aminoacylase activity"/>
    <property type="evidence" value="ECO:0007669"/>
    <property type="project" value="UniProtKB-EC"/>
</dbReference>
<feature type="active site" evidence="9">
    <location>
        <position position="97"/>
    </location>
</feature>
<dbReference type="Pfam" id="PF01546">
    <property type="entry name" value="Peptidase_M20"/>
    <property type="match status" value="1"/>
</dbReference>
<feature type="binding site" evidence="10">
    <location>
        <position position="95"/>
    </location>
    <ligand>
        <name>Zn(2+)</name>
        <dbReference type="ChEBI" id="CHEBI:29105"/>
        <label>1</label>
    </ligand>
</feature>
<proteinExistence type="inferred from homology"/>
<dbReference type="PIRSF" id="PIRSF036696">
    <property type="entry name" value="ACY-1"/>
    <property type="match status" value="1"/>
</dbReference>
<dbReference type="EC" id="3.5.1.14" evidence="3"/>
<dbReference type="Gene3D" id="3.40.630.10">
    <property type="entry name" value="Zn peptidases"/>
    <property type="match status" value="1"/>
</dbReference>
<dbReference type="FunFam" id="1.10.150.900:FF:000001">
    <property type="entry name" value="Aminoacylase-1, putative"/>
    <property type="match status" value="1"/>
</dbReference>
<keyword evidence="4" id="KW-0963">Cytoplasm</keyword>
<dbReference type="CDD" id="cd05646">
    <property type="entry name" value="M20_AcylaseI_like"/>
    <property type="match status" value="1"/>
</dbReference>
<dbReference type="GeneID" id="112688505"/>
<dbReference type="NCBIfam" id="TIGR01880">
    <property type="entry name" value="Ac-peptdase-euk"/>
    <property type="match status" value="1"/>
</dbReference>
<comment type="cofactor">
    <cofactor evidence="10">
        <name>Zn(2+)</name>
        <dbReference type="ChEBI" id="CHEBI:29105"/>
    </cofactor>
    <text evidence="10">Binds 2 Zn(2+) ions per subunit.</text>
</comment>
<accession>A0A8B8G2R2</accession>
<dbReference type="GO" id="GO:0006520">
    <property type="term" value="P:amino acid metabolic process"/>
    <property type="evidence" value="ECO:0007669"/>
    <property type="project" value="InterPro"/>
</dbReference>
<feature type="domain" description="Peptidase M20 dimerisation" evidence="11">
    <location>
        <begin position="203"/>
        <end position="313"/>
    </location>
</feature>
<dbReference type="InterPro" id="IPR052083">
    <property type="entry name" value="Aminoacylase-1_M20A"/>
</dbReference>
<dbReference type="PANTHER" id="PTHR45892:SF1">
    <property type="entry name" value="AMINOACYLASE-1"/>
    <property type="match status" value="1"/>
</dbReference>
<evidence type="ECO:0000256" key="6">
    <source>
        <dbReference type="ARBA" id="ARBA00022801"/>
    </source>
</evidence>
<evidence type="ECO:0000256" key="9">
    <source>
        <dbReference type="PIRSR" id="PIRSR036696-1"/>
    </source>
</evidence>
<comment type="subcellular location">
    <subcellularLocation>
        <location evidence="1">Cytoplasm</location>
    </subcellularLocation>
</comment>
<feature type="binding site" evidence="10">
    <location>
        <position position="163"/>
    </location>
    <ligand>
        <name>Zn(2+)</name>
        <dbReference type="ChEBI" id="CHEBI:29105"/>
        <label>2</label>
    </ligand>
</feature>
<keyword evidence="6" id="KW-0378">Hydrolase</keyword>
<dbReference type="InterPro" id="IPR011650">
    <property type="entry name" value="Peptidase_M20_dimer"/>
</dbReference>
<comment type="similarity">
    <text evidence="2">Belongs to the peptidase M20A family.</text>
</comment>
<dbReference type="Proteomes" id="UP000694846">
    <property type="component" value="Unplaced"/>
</dbReference>
<dbReference type="Pfam" id="PF07687">
    <property type="entry name" value="M20_dimer"/>
    <property type="match status" value="1"/>
</dbReference>
<dbReference type="GO" id="GO:0046872">
    <property type="term" value="F:metal ion binding"/>
    <property type="evidence" value="ECO:0007669"/>
    <property type="project" value="UniProtKB-KW"/>
</dbReference>
<feature type="binding site" evidence="10">
    <location>
        <position position="128"/>
    </location>
    <ligand>
        <name>Zn(2+)</name>
        <dbReference type="ChEBI" id="CHEBI:29105"/>
        <label>2</label>
    </ligand>
</feature>
<dbReference type="FunFam" id="3.30.70.360:FF:000005">
    <property type="entry name" value="Putative Aminoacylase-1"/>
    <property type="match status" value="1"/>
</dbReference>